<dbReference type="OrthoDB" id="28580at10239"/>
<sequence length="167" mass="18617">MEDIDNIVVYGDERGVVFKSKHEYKLKKTGIPAYKLIVEKCGCVNEKLIKVENPHYMIVLNNVVTGGCVGLLITLNVAEIVFNKDQTVFRVVSDDDCKTIINSNNNDDDKSNTIISSEKESLMVATTDDKVLSTNFTDTSAIPEFSSNGTSKTSSVFNKYYVESKRK</sequence>
<dbReference type="EMBL" id="KR091910">
    <property type="protein sequence ID" value="AKS25429.1"/>
    <property type="molecule type" value="Genomic_DNA"/>
</dbReference>
<keyword evidence="2" id="KW-1185">Reference proteome</keyword>
<proteinExistence type="predicted"/>
<dbReference type="InterPro" id="IPR036731">
    <property type="entry name" value="Tlp20_sf"/>
</dbReference>
<reference evidence="1 2" key="1">
    <citation type="journal article" date="2015" name="PLoS ONE">
        <title>The Complete Genome of a New Betabaculovirus from Clostera anastomosis.</title>
        <authorList>
            <person name="Yin F."/>
            <person name="Zhu Z."/>
            <person name="Liu X."/>
            <person name="Hou D."/>
            <person name="Wang J."/>
            <person name="Zhang L."/>
            <person name="Wang M."/>
            <person name="Kou Z."/>
            <person name="Wang H."/>
            <person name="Deng F."/>
            <person name="Hu Z."/>
        </authorList>
    </citation>
    <scope>NUCLEOTIDE SEQUENCE [LARGE SCALE GENOMIC DNA]</scope>
    <source>
        <strain evidence="1 2">ClasGV-B</strain>
    </source>
</reference>
<protein>
    <submittedName>
        <fullName evidence="1">Tlp-20</fullName>
    </submittedName>
</protein>
<dbReference type="Gene3D" id="2.70.40.20">
    <property type="entry name" value="Baculovirus telokin-like protein 20"/>
    <property type="match status" value="1"/>
</dbReference>
<evidence type="ECO:0000313" key="2">
    <source>
        <dbReference type="Proteomes" id="UP000232791"/>
    </source>
</evidence>
<organism evidence="1 2">
    <name type="scientific">Clostera anastomosis granulovirus B</name>
    <dbReference type="NCBI Taxonomy" id="1986290"/>
    <lineage>
        <taxon>Viruses</taxon>
        <taxon>Viruses incertae sedis</taxon>
        <taxon>Naldaviricetes</taxon>
        <taxon>Lefavirales</taxon>
        <taxon>Baculoviridae</taxon>
        <taxon>Betabaculovirus</taxon>
        <taxon>Betabaculovirus alterclanastomosis</taxon>
    </lineage>
</organism>
<gene>
    <name evidence="1" type="ORF">clas86</name>
</gene>
<accession>A0A0K0WS92</accession>
<name>A0A0K0WS92_9BBAC</name>
<evidence type="ECO:0000313" key="1">
    <source>
        <dbReference type="EMBL" id="AKS25429.1"/>
    </source>
</evidence>
<dbReference type="SUPFAM" id="SSF51289">
    <property type="entry name" value="Tlp20, baculovirus telokin-like protein"/>
    <property type="match status" value="1"/>
</dbReference>
<dbReference type="Proteomes" id="UP000232791">
    <property type="component" value="Segment"/>
</dbReference>
<dbReference type="InterPro" id="IPR009092">
    <property type="entry name" value="Telokin-like_Tlp20_baculovir"/>
</dbReference>
<dbReference type="Pfam" id="PF06088">
    <property type="entry name" value="TLP-20"/>
    <property type="match status" value="1"/>
</dbReference>